<dbReference type="EMBL" id="PVNL01000121">
    <property type="protein sequence ID" value="PRP99360.1"/>
    <property type="molecule type" value="Genomic_DNA"/>
</dbReference>
<evidence type="ECO:0000313" key="4">
    <source>
        <dbReference type="EMBL" id="PRP99360.1"/>
    </source>
</evidence>
<comment type="caution">
    <text evidence="4">The sequence shown here is derived from an EMBL/GenBank/DDBJ whole genome shotgun (WGS) entry which is preliminary data.</text>
</comment>
<keyword evidence="2" id="KW-0732">Signal</keyword>
<dbReference type="Proteomes" id="UP000238823">
    <property type="component" value="Unassembled WGS sequence"/>
</dbReference>
<sequence length="736" mass="79316">MRFAALTLLLALLPLTALAVEPVDVSVERGLFMDAVAFPVVLSCATPGATITYTLDGSDPRTSMTAHSGPSGTQVLIDPNASAAPGVVLRAYASLDPDPPSKIAAHTYIFLPDVLTQPADLPGWQTYDYNGGGGPAHHDYEMDPAIVEDIAYTQEMIPALTAIPTMSLSAEQGALWSAYRGDAEIMVSIEVIYPEGDSEDTTGGLERHSHDRVKNSMRLSFKSQYEDPKWSTDLLSRGPLNGETATGNFDRLVLRGGNNRSWARNWNPDRTTYTTDQWMRDTSIELSGVGSHGTFVHLYLNGVYFGLYNPVERLDEWFTSAYMGGLETDWFAISHAGPKGGDPARWEYLSGPLKDADMAELGNYQELREYLNVDVFSDYLLLHWYAGVRDWPGNNWWGGNQNVPAAPFMFFTWDGEWSFGVGMGSPTQPQVHPDFLAGVGKGAGPSTARIFNSAKHSPEFMLAFADRAYRALYNDGALRDDYARARWQALADHLRTPVVAESARWGDAVIGGPTRTRDEDWQDEVDFQDAYMDGAAANLITALRTEGYYPLVDPPLVFEGADLIEFTQLELAPDTPLAVRLELDGGAGTIYYTVDGSDPRAVGGAPQGIDGDVTVDVNLVSPVVLRARTLDGNEWSALHVLDLHGVSMGDGDGDPGDGDGDPGDGDGDGDGNGDGDDDGSETGTAGDEPSSDSNGAGCGCAVGPVGAPPVLILFGLGVWRQRRRANELARENPASV</sequence>
<proteinExistence type="predicted"/>
<dbReference type="AlphaFoldDB" id="A0A2S9Y2Y9"/>
<dbReference type="InterPro" id="IPR059177">
    <property type="entry name" value="GH29D-like_dom"/>
</dbReference>
<dbReference type="OrthoDB" id="185259at2"/>
<evidence type="ECO:0000259" key="3">
    <source>
        <dbReference type="Pfam" id="PF13290"/>
    </source>
</evidence>
<dbReference type="Pfam" id="PF08757">
    <property type="entry name" value="CotH"/>
    <property type="match status" value="1"/>
</dbReference>
<reference evidence="4 5" key="1">
    <citation type="submission" date="2018-03" db="EMBL/GenBank/DDBJ databases">
        <title>Draft Genome Sequences of the Obligatory Marine Myxobacteria Enhygromyxa salina SWB007.</title>
        <authorList>
            <person name="Poehlein A."/>
            <person name="Moghaddam J.A."/>
            <person name="Harms H."/>
            <person name="Alanjari M."/>
            <person name="Koenig G.M."/>
            <person name="Daniel R."/>
            <person name="Schaeberle T.F."/>
        </authorList>
    </citation>
    <scope>NUCLEOTIDE SEQUENCE [LARGE SCALE GENOMIC DNA]</scope>
    <source>
        <strain evidence="4 5">SWB007</strain>
    </source>
</reference>
<feature type="region of interest" description="Disordered" evidence="1">
    <location>
        <begin position="646"/>
        <end position="701"/>
    </location>
</feature>
<name>A0A2S9Y2Y9_9BACT</name>
<accession>A0A2S9Y2Y9</accession>
<protein>
    <submittedName>
        <fullName evidence="4">CotH protein</fullName>
    </submittedName>
</protein>
<feature type="chain" id="PRO_5015665282" evidence="2">
    <location>
        <begin position="20"/>
        <end position="736"/>
    </location>
</feature>
<dbReference type="InterPro" id="IPR014867">
    <property type="entry name" value="Spore_coat_CotH_CotH2/3/7"/>
</dbReference>
<organism evidence="4 5">
    <name type="scientific">Enhygromyxa salina</name>
    <dbReference type="NCBI Taxonomy" id="215803"/>
    <lineage>
        <taxon>Bacteria</taxon>
        <taxon>Pseudomonadati</taxon>
        <taxon>Myxococcota</taxon>
        <taxon>Polyangia</taxon>
        <taxon>Nannocystales</taxon>
        <taxon>Nannocystaceae</taxon>
        <taxon>Enhygromyxa</taxon>
    </lineage>
</organism>
<evidence type="ECO:0000256" key="2">
    <source>
        <dbReference type="SAM" id="SignalP"/>
    </source>
</evidence>
<feature type="domain" description="GH29D-like beta-sandwich" evidence="3">
    <location>
        <begin position="40"/>
        <end position="70"/>
    </location>
</feature>
<evidence type="ECO:0000313" key="5">
    <source>
        <dbReference type="Proteomes" id="UP000238823"/>
    </source>
</evidence>
<gene>
    <name evidence="4" type="ORF">ENSA7_64020</name>
</gene>
<feature type="signal peptide" evidence="2">
    <location>
        <begin position="1"/>
        <end position="19"/>
    </location>
</feature>
<dbReference type="RefSeq" id="WP_106093244.1">
    <property type="nucleotide sequence ID" value="NZ_PVNL01000121.1"/>
</dbReference>
<dbReference type="Pfam" id="PF13290">
    <property type="entry name" value="CHB_HEX_C_1"/>
    <property type="match status" value="1"/>
</dbReference>
<evidence type="ECO:0000256" key="1">
    <source>
        <dbReference type="SAM" id="MobiDB-lite"/>
    </source>
</evidence>
<feature type="compositionally biased region" description="Acidic residues" evidence="1">
    <location>
        <begin position="651"/>
        <end position="680"/>
    </location>
</feature>